<feature type="compositionally biased region" description="Low complexity" evidence="1">
    <location>
        <begin position="57"/>
        <end position="71"/>
    </location>
</feature>
<feature type="region of interest" description="Disordered" evidence="1">
    <location>
        <begin position="53"/>
        <end position="78"/>
    </location>
</feature>
<dbReference type="Gene3D" id="1.10.8.10">
    <property type="entry name" value="DNA helicase RuvA subunit, C-terminal domain"/>
    <property type="match status" value="1"/>
</dbReference>
<dbReference type="Proteomes" id="UP000728032">
    <property type="component" value="Unassembled WGS sequence"/>
</dbReference>
<keyword evidence="3" id="KW-1185">Reference proteome</keyword>
<sequence length="78" mass="8554">MDTSVTCDPTQTDAMEQFCSITGADESMARTALESCNWNLELAVNMFVDQNDGQMDTNTTNHTNASTANHTNRFDANS</sequence>
<evidence type="ECO:0000256" key="1">
    <source>
        <dbReference type="SAM" id="MobiDB-lite"/>
    </source>
</evidence>
<accession>A0A7R9MP01</accession>
<dbReference type="InterPro" id="IPR009060">
    <property type="entry name" value="UBA-like_sf"/>
</dbReference>
<dbReference type="SUPFAM" id="SSF46934">
    <property type="entry name" value="UBA-like"/>
    <property type="match status" value="1"/>
</dbReference>
<proteinExistence type="predicted"/>
<gene>
    <name evidence="2" type="ORF">ONB1V03_LOCUS20138</name>
</gene>
<dbReference type="EMBL" id="OC948119">
    <property type="protein sequence ID" value="CAD7663580.1"/>
    <property type="molecule type" value="Genomic_DNA"/>
</dbReference>
<name>A0A7R9MP01_9ACAR</name>
<reference evidence="2" key="1">
    <citation type="submission" date="2020-11" db="EMBL/GenBank/DDBJ databases">
        <authorList>
            <person name="Tran Van P."/>
        </authorList>
    </citation>
    <scope>NUCLEOTIDE SEQUENCE</scope>
</reference>
<dbReference type="OrthoDB" id="270602at2759"/>
<organism evidence="2">
    <name type="scientific">Oppiella nova</name>
    <dbReference type="NCBI Taxonomy" id="334625"/>
    <lineage>
        <taxon>Eukaryota</taxon>
        <taxon>Metazoa</taxon>
        <taxon>Ecdysozoa</taxon>
        <taxon>Arthropoda</taxon>
        <taxon>Chelicerata</taxon>
        <taxon>Arachnida</taxon>
        <taxon>Acari</taxon>
        <taxon>Acariformes</taxon>
        <taxon>Sarcoptiformes</taxon>
        <taxon>Oribatida</taxon>
        <taxon>Brachypylina</taxon>
        <taxon>Oppioidea</taxon>
        <taxon>Oppiidae</taxon>
        <taxon>Oppiella</taxon>
    </lineage>
</organism>
<dbReference type="Pfam" id="PF14555">
    <property type="entry name" value="UBA_4"/>
    <property type="match status" value="1"/>
</dbReference>
<evidence type="ECO:0000313" key="3">
    <source>
        <dbReference type="Proteomes" id="UP000728032"/>
    </source>
</evidence>
<protein>
    <submittedName>
        <fullName evidence="2">Uncharacterized protein</fullName>
    </submittedName>
</protein>
<evidence type="ECO:0000313" key="2">
    <source>
        <dbReference type="EMBL" id="CAD7663580.1"/>
    </source>
</evidence>
<dbReference type="EMBL" id="CAJPVJ010033294">
    <property type="protein sequence ID" value="CAG2180717.1"/>
    <property type="molecule type" value="Genomic_DNA"/>
</dbReference>
<feature type="non-terminal residue" evidence="2">
    <location>
        <position position="1"/>
    </location>
</feature>
<dbReference type="AlphaFoldDB" id="A0A7R9MP01"/>